<comment type="caution">
    <text evidence="2">The sequence shown here is derived from an EMBL/GenBank/DDBJ whole genome shotgun (WGS) entry which is preliminary data.</text>
</comment>
<feature type="region of interest" description="Disordered" evidence="1">
    <location>
        <begin position="65"/>
        <end position="144"/>
    </location>
</feature>
<feature type="compositionally biased region" description="Polar residues" evidence="1">
    <location>
        <begin position="108"/>
        <end position="117"/>
    </location>
</feature>
<dbReference type="AlphaFoldDB" id="A0A1A6C3P6"/>
<evidence type="ECO:0000313" key="2">
    <source>
        <dbReference type="EMBL" id="OBS09187.1"/>
    </source>
</evidence>
<name>A0A1A6C3P6_9GAMM</name>
<evidence type="ECO:0000256" key="1">
    <source>
        <dbReference type="SAM" id="MobiDB-lite"/>
    </source>
</evidence>
<organism evidence="2 3">
    <name type="scientific">Acidihalobacter prosperus</name>
    <dbReference type="NCBI Taxonomy" id="160660"/>
    <lineage>
        <taxon>Bacteria</taxon>
        <taxon>Pseudomonadati</taxon>
        <taxon>Pseudomonadota</taxon>
        <taxon>Gammaproteobacteria</taxon>
        <taxon>Chromatiales</taxon>
        <taxon>Ectothiorhodospiraceae</taxon>
        <taxon>Acidihalobacter</taxon>
    </lineage>
</organism>
<evidence type="ECO:0000313" key="3">
    <source>
        <dbReference type="Proteomes" id="UP000029273"/>
    </source>
</evidence>
<reference evidence="2 3" key="1">
    <citation type="journal article" date="2014" name="Genome Announc.">
        <title>Draft Genome Sequence of the Iron-Oxidizing, Acidophilic, and Halotolerant 'Thiobacillus prosperus' Type Strain DSM 5130.</title>
        <authorList>
            <person name="Ossandon F.J."/>
            <person name="Cardenas J.P."/>
            <person name="Corbett M."/>
            <person name="Quatrini R."/>
            <person name="Holmes D.S."/>
            <person name="Watkin E."/>
        </authorList>
    </citation>
    <scope>NUCLEOTIDE SEQUENCE [LARGE SCALE GENOMIC DNA]</scope>
    <source>
        <strain evidence="2 3">DSM 5130</strain>
    </source>
</reference>
<proteinExistence type="predicted"/>
<gene>
    <name evidence="2" type="ORF">Thpro_021515</name>
</gene>
<accession>A0A1A6C3P6</accession>
<protein>
    <submittedName>
        <fullName evidence="2">Uncharacterized protein</fullName>
    </submittedName>
</protein>
<dbReference type="Proteomes" id="UP000029273">
    <property type="component" value="Unassembled WGS sequence"/>
</dbReference>
<dbReference type="EMBL" id="JQSG02000003">
    <property type="protein sequence ID" value="OBS09187.1"/>
    <property type="molecule type" value="Genomic_DNA"/>
</dbReference>
<keyword evidence="3" id="KW-1185">Reference proteome</keyword>
<sequence>MEFVHAGFRPGCRLDVNGQRLKARFRIFLFGNVWRLVSCADGLRWFRSSAATRPSLFLCLSKERGERKDTRRPWPCGQTSNAHSVTRHRSHAPSRHEAARAASCRPTPRQSARSRQGLTGLGKQDSTSPTRPGRRLLPLTFNPL</sequence>